<evidence type="ECO:0000256" key="6">
    <source>
        <dbReference type="ARBA" id="ARBA00023136"/>
    </source>
</evidence>
<feature type="region of interest" description="Disordered" evidence="7">
    <location>
        <begin position="789"/>
        <end position="823"/>
    </location>
</feature>
<evidence type="ECO:0000256" key="8">
    <source>
        <dbReference type="SAM" id="Phobius"/>
    </source>
</evidence>
<proteinExistence type="predicted"/>
<evidence type="ECO:0000256" key="5">
    <source>
        <dbReference type="ARBA" id="ARBA00022989"/>
    </source>
</evidence>
<gene>
    <name evidence="10" type="primary">PLEST005802</name>
    <name evidence="10" type="ORF">PLESTB_000147500</name>
</gene>
<evidence type="ECO:0000256" key="7">
    <source>
        <dbReference type="SAM" id="MobiDB-lite"/>
    </source>
</evidence>
<reference evidence="10 11" key="1">
    <citation type="journal article" date="2023" name="Commun. Biol.">
        <title>Reorganization of the ancestral sex-determining regions during the evolution of trioecy in Pleodorina starrii.</title>
        <authorList>
            <person name="Takahashi K."/>
            <person name="Suzuki S."/>
            <person name="Kawai-Toyooka H."/>
            <person name="Yamamoto K."/>
            <person name="Hamaji T."/>
            <person name="Ootsuki R."/>
            <person name="Yamaguchi H."/>
            <person name="Kawachi M."/>
            <person name="Higashiyama T."/>
            <person name="Nozaki H."/>
        </authorList>
    </citation>
    <scope>NUCLEOTIDE SEQUENCE [LARGE SCALE GENOMIC DNA]</scope>
    <source>
        <strain evidence="10 11">NIES-4479</strain>
    </source>
</reference>
<dbReference type="Pfam" id="PF03600">
    <property type="entry name" value="CitMHS"/>
    <property type="match status" value="1"/>
</dbReference>
<evidence type="ECO:0000256" key="4">
    <source>
        <dbReference type="ARBA" id="ARBA00022692"/>
    </source>
</evidence>
<feature type="region of interest" description="Disordered" evidence="7">
    <location>
        <begin position="383"/>
        <end position="420"/>
    </location>
</feature>
<keyword evidence="2" id="KW-0813">Transport</keyword>
<dbReference type="Proteomes" id="UP001165080">
    <property type="component" value="Unassembled WGS sequence"/>
</dbReference>
<dbReference type="GO" id="GO:0055085">
    <property type="term" value="P:transmembrane transport"/>
    <property type="evidence" value="ECO:0007669"/>
    <property type="project" value="InterPro"/>
</dbReference>
<feature type="compositionally biased region" description="Basic and acidic residues" evidence="7">
    <location>
        <begin position="919"/>
        <end position="928"/>
    </location>
</feature>
<dbReference type="PANTHER" id="PTHR43302:SF5">
    <property type="entry name" value="TRANSPORTER ARSB-RELATED"/>
    <property type="match status" value="1"/>
</dbReference>
<comment type="subcellular location">
    <subcellularLocation>
        <location evidence="1">Cell membrane</location>
        <topology evidence="1">Multi-pass membrane protein</topology>
    </subcellularLocation>
</comment>
<evidence type="ECO:0000256" key="2">
    <source>
        <dbReference type="ARBA" id="ARBA00022448"/>
    </source>
</evidence>
<dbReference type="PANTHER" id="PTHR43302">
    <property type="entry name" value="TRANSPORTER ARSB-RELATED"/>
    <property type="match status" value="1"/>
</dbReference>
<sequence>MKTPFHGAFSLLVFLLAIICTYALAPQGLRLRFRRTGWSVPVSFCWVPWLATALLLIVQAITFADVGVALSGDDGLRPCSVVTMYISLAYLAVSCEITGLYAWLALHAARWTWGRPLLLLFTFFALSGVLTAATGPDVSLIALTPMVVYTASASNLGPMTLLATHMGAASVWGMLVPVSGTVNIIASHAFQLTFMRFLGWMALPTCAAAAVVFGLLYVLLNRRRLASGSHEAGMAALPYPDPGVMLHDQVGAACSSALLVGCLLALLVAPWLRWSGWLVAAVFALVAALYNLAASAGPLRGAIGRRSAYERRRVLQGELARQGLHRLVSDEDLADLLLSAAQDRQASFTRLATATANRVTAAAASAAVPPLASMRSASSFAHMYPGQQQQQQQTAASHHRRPSGGDWSQGPGRNSSSNGLLGARSGSLGYSLPSMASLGGGGSGSGHDRGVSPLRHWFSRRWSSFRGFSLPAAASSELVEAAADAGADLGILGQCGVGPTASRSIAVSTAAATGTRAAAAPAASVVASAGDDGGAAAPPRVSGELQQLLTQGTSVAPDTLEWWAAAAMAAQEMLRGRGLAGPAGDTAGDSATAATAAATAAPARSPSLEASRNALIRGKGNACGYSSELGGSPGSQRPVRGRSGGSGSLTFGSPFADPVVVRSQEWYDRLASAAACVGRDGATADVDVDARQATTVTASACGGSGGGCGLVRTGSHRRQRSYESVNALAKQHRGWATQGARSHPHPHFWGGDPWDDPRDTCGAADCDSGGGSGHGGGGVWRWKGAGAARAGAGPAAGRPREVTSDGGFRSSRADAAPVSEGGGLQGCCAGSSTTATAALASPGASPSYYLDPTGEPDQRSMGAGPGQGRSPVSGRHWQQQQQQQQPGRPPPPLPSLPPSQLSPDVRHSPARVRISDVSAEDRRSDRSSDPVAAALLPLTDSGDLPAAAAAAATRGACGAGWSLEHPLAAGEADAIVEPLPATPRLQRRPTLPSPSGFEALFGCWWRSVDPNDTAAESAALLPACAAASDNPCHAAGLPLPPLPLLRPQPPPAFAGKPLLSAADALSRDASSSSSSYIAAAYHGNVPIAVSNGFPAATPGASGAVGVCRVSPFAVASGTCGRGLSDSGGDGGAGVVAVRCGESLVNGSTAGWGHHKLRRPSVALLMLGPSEVSFLGTFAALPWANILHLLGWFVLVQALQVHGWLDWLAHLLTAITLAKEPASTANEAAAADGGSSSASVAGAVFGIGWLSLLLSLCMTGQSATLLLARVMLMMGPHVQTSSGSAVATAARVQAGSQTAAAMGLCTDRGVGPGFGGGASDSDCGGGISAAQHGARLALVVAANLAPALSLSGSLIALRWGLGLRDLGVRLRYCKYMVSGLAPAAIAGTAVALLVLWGECLAWR</sequence>
<feature type="transmembrane region" description="Helical" evidence="8">
    <location>
        <begin position="250"/>
        <end position="272"/>
    </location>
</feature>
<feature type="transmembrane region" description="Helical" evidence="8">
    <location>
        <begin position="116"/>
        <end position="134"/>
    </location>
</feature>
<feature type="transmembrane region" description="Helical" evidence="8">
    <location>
        <begin position="82"/>
        <end position="104"/>
    </location>
</feature>
<feature type="domain" description="Citrate transporter-like" evidence="9">
    <location>
        <begin position="51"/>
        <end position="282"/>
    </location>
</feature>
<feature type="region of interest" description="Disordered" evidence="7">
    <location>
        <begin position="626"/>
        <end position="653"/>
    </location>
</feature>
<feature type="region of interest" description="Disordered" evidence="7">
    <location>
        <begin position="846"/>
        <end position="929"/>
    </location>
</feature>
<evidence type="ECO:0000313" key="11">
    <source>
        <dbReference type="Proteomes" id="UP001165080"/>
    </source>
</evidence>
<feature type="compositionally biased region" description="Pro residues" evidence="7">
    <location>
        <begin position="887"/>
        <end position="897"/>
    </location>
</feature>
<feature type="transmembrane region" description="Helical" evidence="8">
    <location>
        <begin position="197"/>
        <end position="220"/>
    </location>
</feature>
<feature type="transmembrane region" description="Helical" evidence="8">
    <location>
        <begin position="37"/>
        <end position="62"/>
    </location>
</feature>
<keyword evidence="4 8" id="KW-0812">Transmembrane</keyword>
<keyword evidence="3" id="KW-1003">Cell membrane</keyword>
<name>A0A9W6EY71_9CHLO</name>
<keyword evidence="5 8" id="KW-1133">Transmembrane helix</keyword>
<feature type="transmembrane region" description="Helical" evidence="8">
    <location>
        <begin position="169"/>
        <end position="191"/>
    </location>
</feature>
<feature type="transmembrane region" description="Helical" evidence="8">
    <location>
        <begin position="1378"/>
        <end position="1401"/>
    </location>
</feature>
<dbReference type="InterPro" id="IPR004680">
    <property type="entry name" value="Cit_transptr-like_dom"/>
</dbReference>
<dbReference type="GO" id="GO:0005886">
    <property type="term" value="C:plasma membrane"/>
    <property type="evidence" value="ECO:0007669"/>
    <property type="project" value="UniProtKB-SubCell"/>
</dbReference>
<protein>
    <recommendedName>
        <fullName evidence="9">Citrate transporter-like domain-containing protein</fullName>
    </recommendedName>
</protein>
<evidence type="ECO:0000313" key="10">
    <source>
        <dbReference type="EMBL" id="GLC48781.1"/>
    </source>
</evidence>
<dbReference type="EMBL" id="BRXU01000002">
    <property type="protein sequence ID" value="GLC48781.1"/>
    <property type="molecule type" value="Genomic_DNA"/>
</dbReference>
<feature type="transmembrane region" description="Helical" evidence="8">
    <location>
        <begin position="6"/>
        <end position="25"/>
    </location>
</feature>
<feature type="transmembrane region" description="Helical" evidence="8">
    <location>
        <begin position="278"/>
        <end position="303"/>
    </location>
</feature>
<accession>A0A9W6EY71</accession>
<keyword evidence="6 8" id="KW-0472">Membrane</keyword>
<evidence type="ECO:0000256" key="1">
    <source>
        <dbReference type="ARBA" id="ARBA00004651"/>
    </source>
</evidence>
<feature type="transmembrane region" description="Helical" evidence="8">
    <location>
        <begin position="1335"/>
        <end position="1358"/>
    </location>
</feature>
<keyword evidence="11" id="KW-1185">Reference proteome</keyword>
<comment type="caution">
    <text evidence="10">The sequence shown here is derived from an EMBL/GenBank/DDBJ whole genome shotgun (WGS) entry which is preliminary data.</text>
</comment>
<evidence type="ECO:0000256" key="3">
    <source>
        <dbReference type="ARBA" id="ARBA00022475"/>
    </source>
</evidence>
<organism evidence="10 11">
    <name type="scientific">Pleodorina starrii</name>
    <dbReference type="NCBI Taxonomy" id="330485"/>
    <lineage>
        <taxon>Eukaryota</taxon>
        <taxon>Viridiplantae</taxon>
        <taxon>Chlorophyta</taxon>
        <taxon>core chlorophytes</taxon>
        <taxon>Chlorophyceae</taxon>
        <taxon>CS clade</taxon>
        <taxon>Chlamydomonadales</taxon>
        <taxon>Volvocaceae</taxon>
        <taxon>Pleodorina</taxon>
    </lineage>
</organism>
<evidence type="ECO:0000259" key="9">
    <source>
        <dbReference type="Pfam" id="PF03600"/>
    </source>
</evidence>